<dbReference type="GO" id="GO:0032259">
    <property type="term" value="P:methylation"/>
    <property type="evidence" value="ECO:0007669"/>
    <property type="project" value="UniProtKB-KW"/>
</dbReference>
<proteinExistence type="predicted"/>
<dbReference type="InterPro" id="IPR029063">
    <property type="entry name" value="SAM-dependent_MTases_sf"/>
</dbReference>
<feature type="domain" description="Methyltransferase type 12" evidence="1">
    <location>
        <begin position="52"/>
        <end position="145"/>
    </location>
</feature>
<dbReference type="OrthoDB" id="213472at2"/>
<organism evidence="2 3">
    <name type="scientific">Chroogloeocystis siderophila 5.2 s.c.1</name>
    <dbReference type="NCBI Taxonomy" id="247279"/>
    <lineage>
        <taxon>Bacteria</taxon>
        <taxon>Bacillati</taxon>
        <taxon>Cyanobacteriota</taxon>
        <taxon>Cyanophyceae</taxon>
        <taxon>Oscillatoriophycideae</taxon>
        <taxon>Chroococcales</taxon>
        <taxon>Chroococcaceae</taxon>
        <taxon>Chroogloeocystis</taxon>
    </lineage>
</organism>
<dbReference type="EMBL" id="MRCC01000005">
    <property type="protein sequence ID" value="OKH27849.1"/>
    <property type="molecule type" value="Genomic_DNA"/>
</dbReference>
<evidence type="ECO:0000313" key="3">
    <source>
        <dbReference type="Proteomes" id="UP000185984"/>
    </source>
</evidence>
<dbReference type="STRING" id="247279.NIES1031_06615"/>
<dbReference type="SUPFAM" id="SSF53335">
    <property type="entry name" value="S-adenosyl-L-methionine-dependent methyltransferases"/>
    <property type="match status" value="1"/>
</dbReference>
<evidence type="ECO:0000313" key="2">
    <source>
        <dbReference type="EMBL" id="OKH27849.1"/>
    </source>
</evidence>
<dbReference type="InterPro" id="IPR013217">
    <property type="entry name" value="Methyltransf_12"/>
</dbReference>
<reference evidence="2 3" key="1">
    <citation type="submission" date="2016-11" db="EMBL/GenBank/DDBJ databases">
        <title>Draft Genome Sequences of Nine Cyanobacterial Strains from Diverse Habitats.</title>
        <authorList>
            <person name="Zhu T."/>
            <person name="Hou S."/>
            <person name="Lu X."/>
            <person name="Hess W.R."/>
        </authorList>
    </citation>
    <scope>NUCLEOTIDE SEQUENCE [LARGE SCALE GENOMIC DNA]</scope>
    <source>
        <strain evidence="2 3">5.2 s.c.1</strain>
    </source>
</reference>
<evidence type="ECO:0000259" key="1">
    <source>
        <dbReference type="Pfam" id="PF08242"/>
    </source>
</evidence>
<dbReference type="GO" id="GO:0008168">
    <property type="term" value="F:methyltransferase activity"/>
    <property type="evidence" value="ECO:0007669"/>
    <property type="project" value="UniProtKB-KW"/>
</dbReference>
<keyword evidence="2" id="KW-0808">Transferase</keyword>
<dbReference type="AlphaFoldDB" id="A0A1U7HW94"/>
<comment type="caution">
    <text evidence="2">The sequence shown here is derived from an EMBL/GenBank/DDBJ whole genome shotgun (WGS) entry which is preliminary data.</text>
</comment>
<dbReference type="Proteomes" id="UP000185984">
    <property type="component" value="Unassembled WGS sequence"/>
</dbReference>
<keyword evidence="3" id="KW-1185">Reference proteome</keyword>
<dbReference type="Gene3D" id="3.40.50.150">
    <property type="entry name" value="Vaccinia Virus protein VP39"/>
    <property type="match status" value="1"/>
</dbReference>
<sequence length="234" mass="26066">MHKQTVDFDANPPVFSTEYDDRARQALPGYEAMHTMALSSLKFHLPETANVLIVGAGTGMELVKFSKSNSQWQLLGVDPSSNMLAIAQQKITQDDSSNRIKLFQGYTHDLPDMLLYDGSTCILVMHFLPDDGSKLALLQSIAQRLQSAAPLILVDIFGEKGSPEFEKLTAIVKHYWEERGIPLEQREEISASSNNRVYPITESRTIELLQQTGFDNIVRFYTGLGTGGWVAAKN</sequence>
<accession>A0A1U7HW94</accession>
<protein>
    <submittedName>
        <fullName evidence="2">SAM-dependent methyltransferase</fullName>
    </submittedName>
</protein>
<dbReference type="Pfam" id="PF08242">
    <property type="entry name" value="Methyltransf_12"/>
    <property type="match status" value="1"/>
</dbReference>
<gene>
    <name evidence="2" type="ORF">NIES1031_06615</name>
</gene>
<name>A0A1U7HW94_9CHRO</name>
<keyword evidence="2" id="KW-0489">Methyltransferase</keyword>